<feature type="domain" description="Pentraxin (PTX)" evidence="6">
    <location>
        <begin position="1"/>
        <end position="52"/>
    </location>
</feature>
<reference evidence="7" key="1">
    <citation type="submission" date="2020-06" db="EMBL/GenBank/DDBJ databases">
        <title>Draft genome of Bugula neritina, a colonial animal packing powerful symbionts and potential medicines.</title>
        <authorList>
            <person name="Rayko M."/>
        </authorList>
    </citation>
    <scope>NUCLEOTIDE SEQUENCE [LARGE SCALE GENOMIC DNA]</scope>
    <source>
        <strain evidence="7">Kwan_BN1</strain>
    </source>
</reference>
<comment type="caution">
    <text evidence="5">Lacks conserved residue(s) required for the propagation of feature annotation.</text>
</comment>
<sequence>MRGKIAWINIWDRVLSEEELKGLGCRDQGNVVNWDTLEVMGDAEFYSEYFPCKGLAESKLPVYHQQRTDSKFLYQENLPPLSEVTFCFWYSSGYHRPGTTEHFVSISTEYHDNEFILGVYDDGNGYPSILLYIQGDGYLFFSFPQEDYFNLFVIRHQHCFTYTPGYFL</sequence>
<protein>
    <recommendedName>
        <fullName evidence="6">Pentraxin (PTX) domain-containing protein</fullName>
    </recommendedName>
</protein>
<proteinExistence type="predicted"/>
<dbReference type="Proteomes" id="UP000593567">
    <property type="component" value="Unassembled WGS sequence"/>
</dbReference>
<keyword evidence="8" id="KW-1185">Reference proteome</keyword>
<dbReference type="PANTHER" id="PTHR19277:SF125">
    <property type="entry name" value="B6"/>
    <property type="match status" value="1"/>
</dbReference>
<dbReference type="EMBL" id="VXIV02000272">
    <property type="protein sequence ID" value="KAF6039348.1"/>
    <property type="molecule type" value="Genomic_DNA"/>
</dbReference>
<dbReference type="GO" id="GO:0046872">
    <property type="term" value="F:metal ion binding"/>
    <property type="evidence" value="ECO:0007669"/>
    <property type="project" value="UniProtKB-KW"/>
</dbReference>
<dbReference type="PANTHER" id="PTHR19277">
    <property type="entry name" value="PENTRAXIN"/>
    <property type="match status" value="1"/>
</dbReference>
<evidence type="ECO:0000259" key="6">
    <source>
        <dbReference type="PROSITE" id="PS51828"/>
    </source>
</evidence>
<evidence type="ECO:0000256" key="4">
    <source>
        <dbReference type="ARBA" id="ARBA00023180"/>
    </source>
</evidence>
<evidence type="ECO:0000256" key="5">
    <source>
        <dbReference type="PROSITE-ProRule" id="PRU01172"/>
    </source>
</evidence>
<keyword evidence="1" id="KW-0479">Metal-binding</keyword>
<accession>A0A7J7KMG8</accession>
<dbReference type="OrthoDB" id="10009351at2759"/>
<dbReference type="InterPro" id="IPR051360">
    <property type="entry name" value="Neuronal_Pentraxin_Related"/>
</dbReference>
<evidence type="ECO:0000313" key="8">
    <source>
        <dbReference type="Proteomes" id="UP000593567"/>
    </source>
</evidence>
<dbReference type="PROSITE" id="PS51828">
    <property type="entry name" value="PTX_2"/>
    <property type="match status" value="1"/>
</dbReference>
<organism evidence="7 8">
    <name type="scientific">Bugula neritina</name>
    <name type="common">Brown bryozoan</name>
    <name type="synonym">Sertularia neritina</name>
    <dbReference type="NCBI Taxonomy" id="10212"/>
    <lineage>
        <taxon>Eukaryota</taxon>
        <taxon>Metazoa</taxon>
        <taxon>Spiralia</taxon>
        <taxon>Lophotrochozoa</taxon>
        <taxon>Bryozoa</taxon>
        <taxon>Gymnolaemata</taxon>
        <taxon>Cheilostomatida</taxon>
        <taxon>Flustrina</taxon>
        <taxon>Buguloidea</taxon>
        <taxon>Bugulidae</taxon>
        <taxon>Bugula</taxon>
    </lineage>
</organism>
<comment type="caution">
    <text evidence="7">The sequence shown here is derived from an EMBL/GenBank/DDBJ whole genome shotgun (WGS) entry which is preliminary data.</text>
</comment>
<dbReference type="InterPro" id="IPR001759">
    <property type="entry name" value="PTX_dom"/>
</dbReference>
<dbReference type="Gene3D" id="2.60.120.200">
    <property type="match status" value="2"/>
</dbReference>
<keyword evidence="4" id="KW-0325">Glycoprotein</keyword>
<dbReference type="AlphaFoldDB" id="A0A7J7KMG8"/>
<keyword evidence="3" id="KW-1015">Disulfide bond</keyword>
<keyword evidence="2" id="KW-0106">Calcium</keyword>
<evidence type="ECO:0000313" key="7">
    <source>
        <dbReference type="EMBL" id="KAF6039348.1"/>
    </source>
</evidence>
<evidence type="ECO:0000256" key="1">
    <source>
        <dbReference type="ARBA" id="ARBA00022723"/>
    </source>
</evidence>
<gene>
    <name evidence="7" type="ORF">EB796_002312</name>
</gene>
<evidence type="ECO:0000256" key="2">
    <source>
        <dbReference type="ARBA" id="ARBA00022837"/>
    </source>
</evidence>
<name>A0A7J7KMG8_BUGNE</name>
<evidence type="ECO:0000256" key="3">
    <source>
        <dbReference type="ARBA" id="ARBA00023157"/>
    </source>
</evidence>